<feature type="region of interest" description="Disordered" evidence="1">
    <location>
        <begin position="1"/>
        <end position="32"/>
    </location>
</feature>
<dbReference type="EnsemblPlants" id="AET1Gv20731200.5">
    <property type="protein sequence ID" value="AET1Gv20731200.5"/>
    <property type="gene ID" value="AET1Gv20731200"/>
</dbReference>
<dbReference type="Proteomes" id="UP000015105">
    <property type="component" value="Chromosome 1D"/>
</dbReference>
<protein>
    <submittedName>
        <fullName evidence="2">Uncharacterized protein</fullName>
    </submittedName>
</protein>
<sequence>SIKQRSVRPDSDRWSLQEHQFQPRRQPTAGRQLLDRCMALAARRSEE</sequence>
<dbReference type="AlphaFoldDB" id="A0A452ZEB3"/>
<evidence type="ECO:0000313" key="2">
    <source>
        <dbReference type="EnsemblPlants" id="AET1Gv20731200.5"/>
    </source>
</evidence>
<keyword evidence="3" id="KW-1185">Reference proteome</keyword>
<name>A0A452ZEB3_AEGTS</name>
<organism evidence="2 3">
    <name type="scientific">Aegilops tauschii subsp. strangulata</name>
    <name type="common">Goatgrass</name>
    <dbReference type="NCBI Taxonomy" id="200361"/>
    <lineage>
        <taxon>Eukaryota</taxon>
        <taxon>Viridiplantae</taxon>
        <taxon>Streptophyta</taxon>
        <taxon>Embryophyta</taxon>
        <taxon>Tracheophyta</taxon>
        <taxon>Spermatophyta</taxon>
        <taxon>Magnoliopsida</taxon>
        <taxon>Liliopsida</taxon>
        <taxon>Poales</taxon>
        <taxon>Poaceae</taxon>
        <taxon>BOP clade</taxon>
        <taxon>Pooideae</taxon>
        <taxon>Triticodae</taxon>
        <taxon>Triticeae</taxon>
        <taxon>Triticinae</taxon>
        <taxon>Aegilops</taxon>
    </lineage>
</organism>
<reference evidence="3" key="2">
    <citation type="journal article" date="2017" name="Nat. Plants">
        <title>The Aegilops tauschii genome reveals multiple impacts of transposons.</title>
        <authorList>
            <person name="Zhao G."/>
            <person name="Zou C."/>
            <person name="Li K."/>
            <person name="Wang K."/>
            <person name="Li T."/>
            <person name="Gao L."/>
            <person name="Zhang X."/>
            <person name="Wang H."/>
            <person name="Yang Z."/>
            <person name="Liu X."/>
            <person name="Jiang W."/>
            <person name="Mao L."/>
            <person name="Kong X."/>
            <person name="Jiao Y."/>
            <person name="Jia J."/>
        </authorList>
    </citation>
    <scope>NUCLEOTIDE SEQUENCE [LARGE SCALE GENOMIC DNA]</scope>
    <source>
        <strain evidence="3">cv. AL8/78</strain>
    </source>
</reference>
<proteinExistence type="predicted"/>
<evidence type="ECO:0000313" key="3">
    <source>
        <dbReference type="Proteomes" id="UP000015105"/>
    </source>
</evidence>
<evidence type="ECO:0000256" key="1">
    <source>
        <dbReference type="SAM" id="MobiDB-lite"/>
    </source>
</evidence>
<reference evidence="2" key="4">
    <citation type="submission" date="2019-03" db="UniProtKB">
        <authorList>
            <consortium name="EnsemblPlants"/>
        </authorList>
    </citation>
    <scope>IDENTIFICATION</scope>
</reference>
<reference evidence="3" key="1">
    <citation type="journal article" date="2014" name="Science">
        <title>Ancient hybridizations among the ancestral genomes of bread wheat.</title>
        <authorList>
            <consortium name="International Wheat Genome Sequencing Consortium,"/>
            <person name="Marcussen T."/>
            <person name="Sandve S.R."/>
            <person name="Heier L."/>
            <person name="Spannagl M."/>
            <person name="Pfeifer M."/>
            <person name="Jakobsen K.S."/>
            <person name="Wulff B.B."/>
            <person name="Steuernagel B."/>
            <person name="Mayer K.F."/>
            <person name="Olsen O.A."/>
        </authorList>
    </citation>
    <scope>NUCLEOTIDE SEQUENCE [LARGE SCALE GENOMIC DNA]</scope>
    <source>
        <strain evidence="3">cv. AL8/78</strain>
    </source>
</reference>
<reference evidence="2" key="5">
    <citation type="journal article" date="2021" name="G3 (Bethesda)">
        <title>Aegilops tauschii genome assembly Aet v5.0 features greater sequence contiguity and improved annotation.</title>
        <authorList>
            <person name="Wang L."/>
            <person name="Zhu T."/>
            <person name="Rodriguez J.C."/>
            <person name="Deal K.R."/>
            <person name="Dubcovsky J."/>
            <person name="McGuire P.E."/>
            <person name="Lux T."/>
            <person name="Spannagl M."/>
            <person name="Mayer K.F.X."/>
            <person name="Baldrich P."/>
            <person name="Meyers B.C."/>
            <person name="Huo N."/>
            <person name="Gu Y.Q."/>
            <person name="Zhou H."/>
            <person name="Devos K.M."/>
            <person name="Bennetzen J.L."/>
            <person name="Unver T."/>
            <person name="Budak H."/>
            <person name="Gulick P.J."/>
            <person name="Galiba G."/>
            <person name="Kalapos B."/>
            <person name="Nelson D.R."/>
            <person name="Li P."/>
            <person name="You F.M."/>
            <person name="Luo M.C."/>
            <person name="Dvorak J."/>
        </authorList>
    </citation>
    <scope>NUCLEOTIDE SEQUENCE [LARGE SCALE GENOMIC DNA]</scope>
    <source>
        <strain evidence="2">cv. AL8/78</strain>
    </source>
</reference>
<accession>A0A452ZEB3</accession>
<feature type="compositionally biased region" description="Basic and acidic residues" evidence="1">
    <location>
        <begin position="7"/>
        <end position="16"/>
    </location>
</feature>
<dbReference type="Gramene" id="AET1Gv20731200.5">
    <property type="protein sequence ID" value="AET1Gv20731200.5"/>
    <property type="gene ID" value="AET1Gv20731200"/>
</dbReference>
<reference evidence="2" key="3">
    <citation type="journal article" date="2017" name="Nature">
        <title>Genome sequence of the progenitor of the wheat D genome Aegilops tauschii.</title>
        <authorList>
            <person name="Luo M.C."/>
            <person name="Gu Y.Q."/>
            <person name="Puiu D."/>
            <person name="Wang H."/>
            <person name="Twardziok S.O."/>
            <person name="Deal K.R."/>
            <person name="Huo N."/>
            <person name="Zhu T."/>
            <person name="Wang L."/>
            <person name="Wang Y."/>
            <person name="McGuire P.E."/>
            <person name="Liu S."/>
            <person name="Long H."/>
            <person name="Ramasamy R.K."/>
            <person name="Rodriguez J.C."/>
            <person name="Van S.L."/>
            <person name="Yuan L."/>
            <person name="Wang Z."/>
            <person name="Xia Z."/>
            <person name="Xiao L."/>
            <person name="Anderson O.D."/>
            <person name="Ouyang S."/>
            <person name="Liang Y."/>
            <person name="Zimin A.V."/>
            <person name="Pertea G."/>
            <person name="Qi P."/>
            <person name="Bennetzen J.L."/>
            <person name="Dai X."/>
            <person name="Dawson M.W."/>
            <person name="Muller H.G."/>
            <person name="Kugler K."/>
            <person name="Rivarola-Duarte L."/>
            <person name="Spannagl M."/>
            <person name="Mayer K.F.X."/>
            <person name="Lu F.H."/>
            <person name="Bevan M.W."/>
            <person name="Leroy P."/>
            <person name="Li P."/>
            <person name="You F.M."/>
            <person name="Sun Q."/>
            <person name="Liu Z."/>
            <person name="Lyons E."/>
            <person name="Wicker T."/>
            <person name="Salzberg S.L."/>
            <person name="Devos K.M."/>
            <person name="Dvorak J."/>
        </authorList>
    </citation>
    <scope>NUCLEOTIDE SEQUENCE [LARGE SCALE GENOMIC DNA]</scope>
    <source>
        <strain evidence="2">cv. AL8/78</strain>
    </source>
</reference>